<evidence type="ECO:0000313" key="4">
    <source>
        <dbReference type="Proteomes" id="UP000504636"/>
    </source>
</evidence>
<organism evidence="3">
    <name type="scientific">Mytilinidion resinicola</name>
    <dbReference type="NCBI Taxonomy" id="574789"/>
    <lineage>
        <taxon>Eukaryota</taxon>
        <taxon>Fungi</taxon>
        <taxon>Dikarya</taxon>
        <taxon>Ascomycota</taxon>
        <taxon>Pezizomycotina</taxon>
        <taxon>Dothideomycetes</taxon>
        <taxon>Pleosporomycetidae</taxon>
        <taxon>Mytilinidiales</taxon>
        <taxon>Mytilinidiaceae</taxon>
        <taxon>Mytilinidion</taxon>
    </lineage>
</organism>
<evidence type="ECO:0000259" key="2">
    <source>
        <dbReference type="Pfam" id="PF06985"/>
    </source>
</evidence>
<dbReference type="InterPro" id="IPR052895">
    <property type="entry name" value="HetReg/Transcr_Mod"/>
</dbReference>
<dbReference type="GeneID" id="54467994"/>
<gene>
    <name evidence="3 5" type="ORF">BDZ99DRAFT_553725</name>
</gene>
<dbReference type="PANTHER" id="PTHR24148">
    <property type="entry name" value="ANKYRIN REPEAT DOMAIN-CONTAINING PROTEIN 39 HOMOLOG-RELATED"/>
    <property type="match status" value="1"/>
</dbReference>
<dbReference type="AlphaFoldDB" id="A0A6A6Z0T7"/>
<evidence type="ECO:0000256" key="1">
    <source>
        <dbReference type="SAM" id="MobiDB-lite"/>
    </source>
</evidence>
<accession>A0A6A6Z0T7</accession>
<dbReference type="PANTHER" id="PTHR24148:SF64">
    <property type="entry name" value="HETEROKARYON INCOMPATIBILITY DOMAIN-CONTAINING PROTEIN"/>
    <property type="match status" value="1"/>
</dbReference>
<proteinExistence type="predicted"/>
<reference evidence="5" key="2">
    <citation type="submission" date="2020-04" db="EMBL/GenBank/DDBJ databases">
        <authorList>
            <consortium name="NCBI Genome Project"/>
        </authorList>
    </citation>
    <scope>NUCLEOTIDE SEQUENCE</scope>
    <source>
        <strain evidence="5">CBS 304.34</strain>
    </source>
</reference>
<sequence>MKKLLPPRDTQSLQGNARSPDAKLIRHGQQPREASSIQSPLSPLRAIDPFDARTSVIARTFSLTSRRSVRKARSAFTSKSRTPAKFQYAPLPTPTSIRLLEVVEPLSPDDIRCSLVVRDVKKEPWYNCLSYTWGNPFPVEAKRSEEESINWKARNCSITCNNRILQVTRSLRDALWELSQGPQSGKLHRIWVDAVCIDQENIPERNAQILLMCDIYRLSQSVVVWLGPKTHYLGLAIQVMERLASLSPEKFDKARAFHPNQDAPYKVLGIQKIFPIEWQAWVEFFARSWFGRAWVFQEAVVARDLLVICGSTEISWDLIAHTSWFLNVSQWDTKIGDEEEGYRNIIYTSRYISRSRQTIQMSGDKRFLSDGPTYDFLLERGRSHFQASDPRDMIYAVLGCGFPGLRRYIVPDYQKSVADVYTEATWALIRCSHDLGFLTGVEDASKRRISTLPSWVPDYSVSPYPIPLQGLYQDGGKGTYYAAAGRPRIVTIKSQPGKILRLSGLRFDQVVDVGESYEELFTSLTHTTWAEKIISQLDYRFITGESNIEALWRTLVGNTEEGNFPAPPTLGLCFRSWVTWKVASLVYKASSGGCAKAIELEHYEAAFKSLSISDSLSKTDEKGLIPEAEEIQSCAASLETFRRDPSSTPTVLYRATLFDDEASIVFSERRLLRTKKRYLGLGPMSIRIGDVIWIIPGANAPVILRKVSTHTYRLVGETYIHGIMRGEALRNKFEPWNRSRSCDIYSG</sequence>
<feature type="domain" description="Heterokaryon incompatibility" evidence="2">
    <location>
        <begin position="126"/>
        <end position="298"/>
    </location>
</feature>
<evidence type="ECO:0000313" key="5">
    <source>
        <dbReference type="RefSeq" id="XP_033580739.1"/>
    </source>
</evidence>
<dbReference type="EMBL" id="MU003695">
    <property type="protein sequence ID" value="KAF2813775.1"/>
    <property type="molecule type" value="Genomic_DNA"/>
</dbReference>
<feature type="region of interest" description="Disordered" evidence="1">
    <location>
        <begin position="1"/>
        <end position="40"/>
    </location>
</feature>
<dbReference type="Proteomes" id="UP000504636">
    <property type="component" value="Unplaced"/>
</dbReference>
<dbReference type="OrthoDB" id="3548654at2759"/>
<evidence type="ECO:0000313" key="3">
    <source>
        <dbReference type="EMBL" id="KAF2813775.1"/>
    </source>
</evidence>
<dbReference type="InterPro" id="IPR010730">
    <property type="entry name" value="HET"/>
</dbReference>
<dbReference type="RefSeq" id="XP_033580739.1">
    <property type="nucleotide sequence ID" value="XM_033727101.1"/>
</dbReference>
<dbReference type="Pfam" id="PF06985">
    <property type="entry name" value="HET"/>
    <property type="match status" value="1"/>
</dbReference>
<reference evidence="3 5" key="1">
    <citation type="journal article" date="2020" name="Stud. Mycol.">
        <title>101 Dothideomycetes genomes: a test case for predicting lifestyles and emergence of pathogens.</title>
        <authorList>
            <person name="Haridas S."/>
            <person name="Albert R."/>
            <person name="Binder M."/>
            <person name="Bloem J."/>
            <person name="Labutti K."/>
            <person name="Salamov A."/>
            <person name="Andreopoulos B."/>
            <person name="Baker S."/>
            <person name="Barry K."/>
            <person name="Bills G."/>
            <person name="Bluhm B."/>
            <person name="Cannon C."/>
            <person name="Castanera R."/>
            <person name="Culley D."/>
            <person name="Daum C."/>
            <person name="Ezra D."/>
            <person name="Gonzalez J."/>
            <person name="Henrissat B."/>
            <person name="Kuo A."/>
            <person name="Liang C."/>
            <person name="Lipzen A."/>
            <person name="Lutzoni F."/>
            <person name="Magnuson J."/>
            <person name="Mondo S."/>
            <person name="Nolan M."/>
            <person name="Ohm R."/>
            <person name="Pangilinan J."/>
            <person name="Park H.-J."/>
            <person name="Ramirez L."/>
            <person name="Alfaro M."/>
            <person name="Sun H."/>
            <person name="Tritt A."/>
            <person name="Yoshinaga Y."/>
            <person name="Zwiers L.-H."/>
            <person name="Turgeon B."/>
            <person name="Goodwin S."/>
            <person name="Spatafora J."/>
            <person name="Crous P."/>
            <person name="Grigoriev I."/>
        </authorList>
    </citation>
    <scope>NUCLEOTIDE SEQUENCE</scope>
    <source>
        <strain evidence="3 5">CBS 304.34</strain>
    </source>
</reference>
<dbReference type="Pfam" id="PF26639">
    <property type="entry name" value="Het-6_barrel"/>
    <property type="match status" value="1"/>
</dbReference>
<keyword evidence="4" id="KW-1185">Reference proteome</keyword>
<reference evidence="5" key="3">
    <citation type="submission" date="2025-04" db="UniProtKB">
        <authorList>
            <consortium name="RefSeq"/>
        </authorList>
    </citation>
    <scope>IDENTIFICATION</scope>
    <source>
        <strain evidence="5">CBS 304.34</strain>
    </source>
</reference>
<name>A0A6A6Z0T7_9PEZI</name>
<protein>
    <recommendedName>
        <fullName evidence="2">Heterokaryon incompatibility domain-containing protein</fullName>
    </recommendedName>
</protein>